<dbReference type="Proteomes" id="UP001590951">
    <property type="component" value="Unassembled WGS sequence"/>
</dbReference>
<dbReference type="PANTHER" id="PTHR46072:SF6">
    <property type="entry name" value="AMIDASE, PUTATIVE (AFU_ORTHOLOGUE AFUA_1G14530)-RELATED"/>
    <property type="match status" value="1"/>
</dbReference>
<dbReference type="SUPFAM" id="SSF75304">
    <property type="entry name" value="Amidase signature (AS) enzymes"/>
    <property type="match status" value="1"/>
</dbReference>
<gene>
    <name evidence="4" type="ORF">ABVK25_012358</name>
</gene>
<sequence>MVIGVVWRDGVTEPLPVRRVLEDTVGTLKAKGIEVVYVDAKSFKDCQGLANKFFNVEGGNYTLDILEKTGEPLIPWLATRLKRKKPATVDRLRDLQAQKTQLQDSFLEIWKTADGRSIDAFICPVAPHPVPPIDRWNGVSYTVSFVILDYPAAVIPVRSVTEEDLEEDIDMEVLGAWDKVNRELWNKKTIDRNAYLGSPLSIQVFGPRLQERKLWDAMVVIESTIKGSASTAKL</sequence>
<reference evidence="4 5" key="1">
    <citation type="submission" date="2024-09" db="EMBL/GenBank/DDBJ databases">
        <title>Rethinking Asexuality: The Enigmatic Case of Functional Sexual Genes in Lepraria (Stereocaulaceae).</title>
        <authorList>
            <person name="Doellman M."/>
            <person name="Sun Y."/>
            <person name="Barcenas-Pena A."/>
            <person name="Lumbsch H.T."/>
            <person name="Grewe F."/>
        </authorList>
    </citation>
    <scope>NUCLEOTIDE SEQUENCE [LARGE SCALE GENOMIC DNA]</scope>
    <source>
        <strain evidence="4 5">Grewe 0041</strain>
    </source>
</reference>
<feature type="domain" description="Amidase" evidence="3">
    <location>
        <begin position="2"/>
        <end position="214"/>
    </location>
</feature>
<dbReference type="InterPro" id="IPR036928">
    <property type="entry name" value="AS_sf"/>
</dbReference>
<accession>A0ABR4AIC2</accession>
<evidence type="ECO:0000256" key="1">
    <source>
        <dbReference type="ARBA" id="ARBA00009199"/>
    </source>
</evidence>
<keyword evidence="2" id="KW-0378">Hydrolase</keyword>
<evidence type="ECO:0000256" key="2">
    <source>
        <dbReference type="ARBA" id="ARBA00022801"/>
    </source>
</evidence>
<keyword evidence="5" id="KW-1185">Reference proteome</keyword>
<name>A0ABR4AIC2_9LECA</name>
<evidence type="ECO:0000259" key="3">
    <source>
        <dbReference type="Pfam" id="PF01425"/>
    </source>
</evidence>
<dbReference type="InterPro" id="IPR023631">
    <property type="entry name" value="Amidase_dom"/>
</dbReference>
<dbReference type="Pfam" id="PF01425">
    <property type="entry name" value="Amidase"/>
    <property type="match status" value="1"/>
</dbReference>
<evidence type="ECO:0000313" key="4">
    <source>
        <dbReference type="EMBL" id="KAL2044581.1"/>
    </source>
</evidence>
<comment type="caution">
    <text evidence="4">The sequence shown here is derived from an EMBL/GenBank/DDBJ whole genome shotgun (WGS) entry which is preliminary data.</text>
</comment>
<organism evidence="4 5">
    <name type="scientific">Lepraria finkii</name>
    <dbReference type="NCBI Taxonomy" id="1340010"/>
    <lineage>
        <taxon>Eukaryota</taxon>
        <taxon>Fungi</taxon>
        <taxon>Dikarya</taxon>
        <taxon>Ascomycota</taxon>
        <taxon>Pezizomycotina</taxon>
        <taxon>Lecanoromycetes</taxon>
        <taxon>OSLEUM clade</taxon>
        <taxon>Lecanoromycetidae</taxon>
        <taxon>Lecanorales</taxon>
        <taxon>Lecanorineae</taxon>
        <taxon>Stereocaulaceae</taxon>
        <taxon>Lepraria</taxon>
    </lineage>
</organism>
<proteinExistence type="inferred from homology"/>
<comment type="similarity">
    <text evidence="1">Belongs to the amidase family.</text>
</comment>
<dbReference type="EMBL" id="JBHFEH010000193">
    <property type="protein sequence ID" value="KAL2044581.1"/>
    <property type="molecule type" value="Genomic_DNA"/>
</dbReference>
<protein>
    <recommendedName>
        <fullName evidence="3">Amidase domain-containing protein</fullName>
    </recommendedName>
</protein>
<evidence type="ECO:0000313" key="5">
    <source>
        <dbReference type="Proteomes" id="UP001590951"/>
    </source>
</evidence>
<dbReference type="PANTHER" id="PTHR46072">
    <property type="entry name" value="AMIDASE-RELATED-RELATED"/>
    <property type="match status" value="1"/>
</dbReference>
<dbReference type="Gene3D" id="3.90.1300.10">
    <property type="entry name" value="Amidase signature (AS) domain"/>
    <property type="match status" value="1"/>
</dbReference>